<protein>
    <submittedName>
        <fullName evidence="1">Uncharacterized protein</fullName>
    </submittedName>
</protein>
<evidence type="ECO:0000313" key="1">
    <source>
        <dbReference type="EMBL" id="JAH87156.1"/>
    </source>
</evidence>
<organism evidence="1">
    <name type="scientific">Anguilla anguilla</name>
    <name type="common">European freshwater eel</name>
    <name type="synonym">Muraena anguilla</name>
    <dbReference type="NCBI Taxonomy" id="7936"/>
    <lineage>
        <taxon>Eukaryota</taxon>
        <taxon>Metazoa</taxon>
        <taxon>Chordata</taxon>
        <taxon>Craniata</taxon>
        <taxon>Vertebrata</taxon>
        <taxon>Euteleostomi</taxon>
        <taxon>Actinopterygii</taxon>
        <taxon>Neopterygii</taxon>
        <taxon>Teleostei</taxon>
        <taxon>Anguilliformes</taxon>
        <taxon>Anguillidae</taxon>
        <taxon>Anguilla</taxon>
    </lineage>
</organism>
<proteinExistence type="predicted"/>
<name>A0A0E9WA16_ANGAN</name>
<accession>A0A0E9WA16</accession>
<reference evidence="1" key="2">
    <citation type="journal article" date="2015" name="Fish Shellfish Immunol.">
        <title>Early steps in the European eel (Anguilla anguilla)-Vibrio vulnificus interaction in the gills: Role of the RtxA13 toxin.</title>
        <authorList>
            <person name="Callol A."/>
            <person name="Pajuelo D."/>
            <person name="Ebbesson L."/>
            <person name="Teles M."/>
            <person name="MacKenzie S."/>
            <person name="Amaro C."/>
        </authorList>
    </citation>
    <scope>NUCLEOTIDE SEQUENCE</scope>
</reference>
<sequence>MLHHGHHYLKGICTGHLVDCLSALEQLESSQC</sequence>
<dbReference type="EMBL" id="GBXM01021421">
    <property type="protein sequence ID" value="JAH87156.1"/>
    <property type="molecule type" value="Transcribed_RNA"/>
</dbReference>
<dbReference type="AlphaFoldDB" id="A0A0E9WA16"/>
<reference evidence="1" key="1">
    <citation type="submission" date="2014-11" db="EMBL/GenBank/DDBJ databases">
        <authorList>
            <person name="Amaro Gonzalez C."/>
        </authorList>
    </citation>
    <scope>NUCLEOTIDE SEQUENCE</scope>
</reference>